<accession>A0A8H3FJL2</accession>
<feature type="region of interest" description="Disordered" evidence="3">
    <location>
        <begin position="457"/>
        <end position="480"/>
    </location>
</feature>
<dbReference type="GO" id="GO:0005856">
    <property type="term" value="C:cytoskeleton"/>
    <property type="evidence" value="ECO:0007669"/>
    <property type="project" value="TreeGrafter"/>
</dbReference>
<feature type="compositionally biased region" description="Polar residues" evidence="3">
    <location>
        <begin position="312"/>
        <end position="333"/>
    </location>
</feature>
<feature type="region of interest" description="Disordered" evidence="3">
    <location>
        <begin position="1540"/>
        <end position="1561"/>
    </location>
</feature>
<reference evidence="4" key="1">
    <citation type="submission" date="2021-03" db="EMBL/GenBank/DDBJ databases">
        <authorList>
            <person name="Tagirdzhanova G."/>
        </authorList>
    </citation>
    <scope>NUCLEOTIDE SEQUENCE</scope>
</reference>
<name>A0A8H3FJL2_9LECA</name>
<proteinExistence type="predicted"/>
<feature type="compositionally biased region" description="Basic and acidic residues" evidence="3">
    <location>
        <begin position="1452"/>
        <end position="1473"/>
    </location>
</feature>
<evidence type="ECO:0000256" key="1">
    <source>
        <dbReference type="ARBA" id="ARBA00023054"/>
    </source>
</evidence>
<feature type="coiled-coil region" evidence="2">
    <location>
        <begin position="1801"/>
        <end position="2045"/>
    </location>
</feature>
<keyword evidence="5" id="KW-1185">Reference proteome</keyword>
<organism evidence="4 5">
    <name type="scientific">Gomphillus americanus</name>
    <dbReference type="NCBI Taxonomy" id="1940652"/>
    <lineage>
        <taxon>Eukaryota</taxon>
        <taxon>Fungi</taxon>
        <taxon>Dikarya</taxon>
        <taxon>Ascomycota</taxon>
        <taxon>Pezizomycotina</taxon>
        <taxon>Lecanoromycetes</taxon>
        <taxon>OSLEUM clade</taxon>
        <taxon>Ostropomycetidae</taxon>
        <taxon>Ostropales</taxon>
        <taxon>Graphidaceae</taxon>
        <taxon>Gomphilloideae</taxon>
        <taxon>Gomphillus</taxon>
    </lineage>
</organism>
<dbReference type="OrthoDB" id="1293114at2759"/>
<feature type="compositionally biased region" description="Polar residues" evidence="3">
    <location>
        <begin position="2539"/>
        <end position="2552"/>
    </location>
</feature>
<sequence length="2574" mass="283902">MSCSLLMLHSDLRLNTTSSPPFELPAPELPKRRRKNYRKSRAGGFITPERSRTSDFQINSSHNVRTSSSPPNRVSNSEYQSPLPPSTSEKSYYTAAWGSPYDITPKSKASKLAGVRRNSDTVIDGSPSVSRGARATDFQQPKSAGFLKQSNLDDTSLIAAEGAYSNSAAYDLTGNWLREYHWARAERKTWLSDGSDNSDNSLLTSEEEDNWPEFHLPTPEFKARDLFSPSGIPTGRGSNHKHKHLPSDATLTQEHFDTEGKQLSERQAKAAKMLSALLSGAIPQTERNKEPISEKATPAAPLNRTASEPPMDQQTIVPSSSHRQRPSVSGVNSFQRPKKKVVWKGKTCTIALPLENVKDSVGNLKKPLTLEDVAERLKRWELNGESVRGFDLSGSYTPGTLAGQSRNVYPDPSDSQHASQQKNIIVRIPDKQWWNEYVKQLQEAKLRALGVAVASGEPPVRSPSITSSMGRQPSSHSSYQHNIPGVQPSNVLRSAADRVLSPSASASASQFPFPHAVVSPNISSVVPHPAGYHITNQSNTFYRDRVFSPFSLTADSASGNGGTSYLGSMPNSRGVSPLLDDRRQSIRSINSPVSPLPEMLQNAYLQEQLNHPLLSRQRSQPSSMLLQDHTALLQQEVSKSLAEQMPAQFFSQPEIASPFPQGRSHRHNVSQSLQKEIDEAEYHLEASIARQLDDADNPPNSGNSKGRNLSTSHEEFKPRDPQEKLSKHVSIVSDIETNPSQGNTPMISTTQPVPSRDSGKKASVSKLNVKAQEFVFNPAKAIFTPMFTFGEKPPIAPLSTATTSTSEKSPNKVPAASAPHSGLNVAAPAFVPGKPFEPSPQRVFSFSSTLANSQVDVPTITPGVAFGEIPGGLMDKQSSAVNKVFALGSIIQVPKKTKAIPIVQPELEDDAPEDEEGRPMQVEGRQKRARRSGGSGHETPLFAASPEDIKTQLNRDAKDTGNQSTSDEQAGITKEGQTKAEMIEKAAKDTTGLEQERFADKTSINAQSSDSDTSPESGAQQLHDRAVISAGTQDKIKEVDQTQKTYPAAAKDPSSEASNSLDTKSDDVVTQDPDLPQALERLGNEEEANIVESPIASLKSPDLTLPSPLQHIPSSPADAPDTALNTADFLKTPAKIVSPTDKESLDEQDVSTTVGHTPTNSTPSDHTGAIDSEDPFTIGDHDEGNITDKSVKESQITSSKLNLKDLAKTKNPIEVTTNNDIDKRKTPDTIVKKSTLSATAKPFIFNPSVSDFRPESPKQQPVVPVVPSKRDIVVSELPASTEVALKTQPNTASSERLDSLSAMNDHAMSTKELPKRAVFSGGLGASRYAPEQPTQSLRQPSPPMRTSATPSEPMKGDTNQEEVSNRPDRPSTPEASEPSVEQTRKRVSSPELSPLAKEPYQPPVDRYNTPPRPTGPFSMEERIMSGVKYVEPSFNEIDDVMRQLNGDDSDIGVERDPKQAWRSPKAADRKNTKSPEQIATPESERFSARPSRIPTASPNHLDRPFQYLPKQDYGSSNTEDSKLRDAAAEMVARNARFSPSFKGQHHAKQENSAVHKLGRRTSGSISNWDDVVSSGEETDFQHRVGFFGSRVGHVITNAMDDRLQPIETSLAELTTALSKLSERSRSVRPRPSRSVESDADDEDDETGVVRVVSPFMKDRRFEKLRSILLDAVVQHNAPSEELSKILESVADLRTELSKRQEQPVSNENGDKQAISKLSESVAEIKAALSSQQVDMKSHGDTPVLLEQISTLTRTVTELQTSLAEHHKLNTATTDSIIETTVNKHLRGQSNVIKSSQESATVEKLKLQLSGLESLLKNAEERAADEYRLRRGVEDQLVESAHQLKSAIAETANQRDAAEETEQSLQSILHEHRQNKEHIARLEEANIELENNNSDLQAKNTALEDTIAEYRISHHEWRKDLDNANTEKQELVHSIKKLRKELEEGIASRQALKDKFERIENEMLAARHSIARDQATWRHKEEEHKAKHESHRARLEAEARTRERLELEIERLEKQEQEALKARSLVENTQSQNNNLAKTVDDLRAKENSSQERAMVLARELHDLKERSQLETQRLMSITQSNIESSSQQIQTLRADLEGVIHHLEDQLQHSQTDAKSVKERYQALLEEASVSRDTALREAAEARDAALQEHYRFHERTIHEAQVSHERALKELKADHARAAANAHEDHERAVSNLIEDHNRSIATTVQEKRIKEQDLNGRLALSNDKISHLQDKLNHLEDKFAIATSAAQAAAEAARSARNNSSSSPVGNVTAPSLRGFDPQALRQTVETLQDQLGERERQIEKLEQQLEEVDMEAPAKIRDRDAEITWLRELLGVRMDDMQELVIQLSTPHFDRAAVRDAVIRLRASLQMEQQERERQMSSVKFPSLSDIRASPKALPLAAAAAWGSWRKGQSSLSSLAEMAVPSGSSSADQTPSKSSPQSFLSGLLTPPNTNLRQTPPRGSGSLSRSARTTQRPLAGYLTPKRQISANYDEQQQEIRQDVPETPALLTQGSYDADALEGPHHYSLEQYVNEQADMPSEDNSQQGDNDNSAIVPNDDDTTQIPNPFGPSIELAG</sequence>
<feature type="region of interest" description="Disordered" evidence="3">
    <location>
        <begin position="14"/>
        <end position="90"/>
    </location>
</feature>
<feature type="compositionally biased region" description="Basic and acidic residues" evidence="3">
    <location>
        <begin position="1179"/>
        <end position="1192"/>
    </location>
</feature>
<feature type="region of interest" description="Disordered" evidence="3">
    <location>
        <begin position="401"/>
        <end position="420"/>
    </location>
</feature>
<feature type="region of interest" description="Disordered" evidence="3">
    <location>
        <begin position="191"/>
        <end position="212"/>
    </location>
</feature>
<feature type="compositionally biased region" description="Basic and acidic residues" evidence="3">
    <location>
        <begin position="976"/>
        <end position="988"/>
    </location>
</feature>
<feature type="compositionally biased region" description="Polar residues" evidence="3">
    <location>
        <begin position="799"/>
        <end position="808"/>
    </location>
</feature>
<dbReference type="PANTHER" id="PTHR32083">
    <property type="entry name" value="CILIA AND FLAGELLA-ASSOCIATED PROTEIN 58-RELATED"/>
    <property type="match status" value="1"/>
</dbReference>
<evidence type="ECO:0000256" key="2">
    <source>
        <dbReference type="SAM" id="Coils"/>
    </source>
</evidence>
<keyword evidence="1 2" id="KW-0175">Coiled coil</keyword>
<feature type="compositionally biased region" description="Low complexity" evidence="3">
    <location>
        <begin position="2254"/>
        <end position="2265"/>
    </location>
</feature>
<dbReference type="PANTHER" id="PTHR32083:SF0">
    <property type="entry name" value="CILIA AND FLAGELLA-ASSOCIATED PROTEIN 58"/>
    <property type="match status" value="1"/>
</dbReference>
<feature type="region of interest" description="Disordered" evidence="3">
    <location>
        <begin position="1619"/>
        <end position="1645"/>
    </location>
</feature>
<comment type="caution">
    <text evidence="4">The sequence shown here is derived from an EMBL/GenBank/DDBJ whole genome shotgun (WGS) entry which is preliminary data.</text>
</comment>
<dbReference type="EMBL" id="CAJPDQ010000020">
    <property type="protein sequence ID" value="CAF9923972.1"/>
    <property type="molecule type" value="Genomic_DNA"/>
</dbReference>
<gene>
    <name evidence="4" type="ORF">GOMPHAMPRED_003505</name>
</gene>
<feature type="compositionally biased region" description="Polar residues" evidence="3">
    <location>
        <begin position="698"/>
        <end position="711"/>
    </location>
</feature>
<evidence type="ECO:0000313" key="4">
    <source>
        <dbReference type="EMBL" id="CAF9923972.1"/>
    </source>
</evidence>
<feature type="compositionally biased region" description="Polar residues" evidence="3">
    <location>
        <begin position="735"/>
        <end position="753"/>
    </location>
</feature>
<feature type="region of interest" description="Disordered" evidence="3">
    <location>
        <begin position="1284"/>
        <end position="1419"/>
    </location>
</feature>
<feature type="coiled-coil region" evidence="2">
    <location>
        <begin position="2287"/>
        <end position="2321"/>
    </location>
</feature>
<feature type="compositionally biased region" description="Polar residues" evidence="3">
    <location>
        <begin position="54"/>
        <end position="90"/>
    </location>
</feature>
<feature type="coiled-coil region" evidence="2">
    <location>
        <begin position="2100"/>
        <end position="2145"/>
    </location>
</feature>
<feature type="region of interest" description="Disordered" evidence="3">
    <location>
        <begin position="691"/>
        <end position="760"/>
    </location>
</feature>
<feature type="region of interest" description="Disordered" evidence="3">
    <location>
        <begin position="798"/>
        <end position="818"/>
    </location>
</feature>
<feature type="region of interest" description="Disordered" evidence="3">
    <location>
        <begin position="902"/>
        <end position="1071"/>
    </location>
</feature>
<feature type="region of interest" description="Disordered" evidence="3">
    <location>
        <begin position="1099"/>
        <end position="1196"/>
    </location>
</feature>
<feature type="compositionally biased region" description="Polar residues" evidence="3">
    <location>
        <begin position="1332"/>
        <end position="1350"/>
    </location>
</feature>
<feature type="region of interest" description="Disordered" evidence="3">
    <location>
        <begin position="2254"/>
        <end position="2276"/>
    </location>
</feature>
<feature type="compositionally biased region" description="Polar residues" evidence="3">
    <location>
        <begin position="2425"/>
        <end position="2456"/>
    </location>
</feature>
<feature type="compositionally biased region" description="Basic and acidic residues" evidence="3">
    <location>
        <begin position="712"/>
        <end position="726"/>
    </location>
</feature>
<feature type="compositionally biased region" description="Basic and acidic residues" evidence="3">
    <location>
        <begin position="947"/>
        <end position="959"/>
    </location>
</feature>
<feature type="compositionally biased region" description="Basic residues" evidence="3">
    <location>
        <begin position="31"/>
        <end position="41"/>
    </location>
</feature>
<feature type="compositionally biased region" description="Polar residues" evidence="3">
    <location>
        <begin position="1150"/>
        <end position="1165"/>
    </location>
</feature>
<feature type="compositionally biased region" description="Low complexity" evidence="3">
    <location>
        <begin position="191"/>
        <end position="204"/>
    </location>
</feature>
<feature type="compositionally biased region" description="Acidic residues" evidence="3">
    <location>
        <begin position="906"/>
        <end position="916"/>
    </location>
</feature>
<feature type="region of interest" description="Disordered" evidence="3">
    <location>
        <begin position="2511"/>
        <end position="2574"/>
    </location>
</feature>
<protein>
    <submittedName>
        <fullName evidence="4">Uncharacterized protein</fullName>
    </submittedName>
</protein>
<dbReference type="Proteomes" id="UP000664169">
    <property type="component" value="Unassembled WGS sequence"/>
</dbReference>
<feature type="region of interest" description="Disordered" evidence="3">
    <location>
        <begin position="283"/>
        <end position="333"/>
    </location>
</feature>
<feature type="compositionally biased region" description="Polar residues" evidence="3">
    <location>
        <begin position="1002"/>
        <end position="1020"/>
    </location>
</feature>
<feature type="compositionally biased region" description="Polar residues" evidence="3">
    <location>
        <begin position="463"/>
        <end position="480"/>
    </location>
</feature>
<feature type="region of interest" description="Disordered" evidence="3">
    <location>
        <begin position="1441"/>
        <end position="1519"/>
    </location>
</feature>
<feature type="compositionally biased region" description="Polar residues" evidence="3">
    <location>
        <begin position="2463"/>
        <end position="2474"/>
    </location>
</feature>
<evidence type="ECO:0000256" key="3">
    <source>
        <dbReference type="SAM" id="MobiDB-lite"/>
    </source>
</evidence>
<feature type="region of interest" description="Disordered" evidence="3">
    <location>
        <begin position="2424"/>
        <end position="2485"/>
    </location>
</feature>
<evidence type="ECO:0000313" key="5">
    <source>
        <dbReference type="Proteomes" id="UP000664169"/>
    </source>
</evidence>